<dbReference type="Proteomes" id="UP000252517">
    <property type="component" value="Unassembled WGS sequence"/>
</dbReference>
<dbReference type="InterPro" id="IPR000792">
    <property type="entry name" value="Tscrpt_reg_LuxR_C"/>
</dbReference>
<organism evidence="2 3">
    <name type="scientific">Thalassospira profundimaris</name>
    <dbReference type="NCBI Taxonomy" id="502049"/>
    <lineage>
        <taxon>Bacteria</taxon>
        <taxon>Pseudomonadati</taxon>
        <taxon>Pseudomonadota</taxon>
        <taxon>Alphaproteobacteria</taxon>
        <taxon>Rhodospirillales</taxon>
        <taxon>Thalassospiraceae</taxon>
        <taxon>Thalassospira</taxon>
    </lineage>
</organism>
<dbReference type="InterPro" id="IPR036388">
    <property type="entry name" value="WH-like_DNA-bd_sf"/>
</dbReference>
<dbReference type="GO" id="GO:0003677">
    <property type="term" value="F:DNA binding"/>
    <property type="evidence" value="ECO:0007669"/>
    <property type="project" value="InterPro"/>
</dbReference>
<dbReference type="AlphaFoldDB" id="A0A367WUC7"/>
<dbReference type="Pfam" id="PF00196">
    <property type="entry name" value="GerE"/>
    <property type="match status" value="1"/>
</dbReference>
<feature type="domain" description="HTH luxR-type" evidence="1">
    <location>
        <begin position="144"/>
        <end position="201"/>
    </location>
</feature>
<dbReference type="Gene3D" id="1.10.10.10">
    <property type="entry name" value="Winged helix-like DNA-binding domain superfamily/Winged helix DNA-binding domain"/>
    <property type="match status" value="1"/>
</dbReference>
<proteinExistence type="predicted"/>
<dbReference type="SMART" id="SM00421">
    <property type="entry name" value="HTH_LUXR"/>
    <property type="match status" value="1"/>
</dbReference>
<protein>
    <recommendedName>
        <fullName evidence="1">HTH luxR-type domain-containing protein</fullName>
    </recommendedName>
</protein>
<dbReference type="RefSeq" id="WP_114090013.1">
    <property type="nucleotide sequence ID" value="NZ_JPWH01000022.1"/>
</dbReference>
<gene>
    <name evidence="2" type="ORF">TH25_20550</name>
</gene>
<comment type="caution">
    <text evidence="2">The sequence shown here is derived from an EMBL/GenBank/DDBJ whole genome shotgun (WGS) entry which is preliminary data.</text>
</comment>
<evidence type="ECO:0000259" key="1">
    <source>
        <dbReference type="SMART" id="SM00421"/>
    </source>
</evidence>
<dbReference type="GO" id="GO:0006355">
    <property type="term" value="P:regulation of DNA-templated transcription"/>
    <property type="evidence" value="ECO:0007669"/>
    <property type="project" value="InterPro"/>
</dbReference>
<dbReference type="SUPFAM" id="SSF46894">
    <property type="entry name" value="C-terminal effector domain of the bipartite response regulators"/>
    <property type="match status" value="1"/>
</dbReference>
<sequence length="224" mass="24718">MCQEIDDTDRRILAIGFHATDIELLIGNNVGWRAVPDPDFRLAWRGDAKFCAALIAQGHNDLLSHSQMRYLAHVARHIPLITFIPDGNFIFGRRLDRVSSALMFSSTAPLLTEICALAGEDCWILPGKMDSVFLLLGDSAEGLAARLSDREWYLLHEIQEGKSNGEIARDIGCSEPEVKAWLVDVFGVLGVATRTQAAIVSFFIERHLRDAPAGDVRIACEDGS</sequence>
<evidence type="ECO:0000313" key="2">
    <source>
        <dbReference type="EMBL" id="RCK44121.1"/>
    </source>
</evidence>
<dbReference type="OrthoDB" id="9814495at2"/>
<name>A0A367WUC7_9PROT</name>
<dbReference type="EMBL" id="JPWH01000022">
    <property type="protein sequence ID" value="RCK44121.1"/>
    <property type="molecule type" value="Genomic_DNA"/>
</dbReference>
<reference evidence="2 3" key="1">
    <citation type="submission" date="2014-07" db="EMBL/GenBank/DDBJ databases">
        <title>Draft genome sequence of Thalassospira profundimaris S25-3-2.</title>
        <authorList>
            <person name="Lai Q."/>
            <person name="Shao Z."/>
        </authorList>
    </citation>
    <scope>NUCLEOTIDE SEQUENCE [LARGE SCALE GENOMIC DNA]</scope>
    <source>
        <strain evidence="2 3">S25-3-2</strain>
    </source>
</reference>
<dbReference type="CDD" id="cd06170">
    <property type="entry name" value="LuxR_C_like"/>
    <property type="match status" value="1"/>
</dbReference>
<accession>A0A367WUC7</accession>
<dbReference type="InterPro" id="IPR016032">
    <property type="entry name" value="Sig_transdc_resp-reg_C-effctor"/>
</dbReference>
<evidence type="ECO:0000313" key="3">
    <source>
        <dbReference type="Proteomes" id="UP000252517"/>
    </source>
</evidence>